<keyword evidence="1 4" id="KW-0378">Hydrolase</keyword>
<dbReference type="PANTHER" id="PTHR14226:SF10">
    <property type="entry name" value="TRIACYLGLYCEROL LIPASE 4-RELATED"/>
    <property type="match status" value="1"/>
</dbReference>
<dbReference type="Proteomes" id="UP001515480">
    <property type="component" value="Unassembled WGS sequence"/>
</dbReference>
<evidence type="ECO:0000256" key="6">
    <source>
        <dbReference type="SAM" id="Phobius"/>
    </source>
</evidence>
<comment type="caution">
    <text evidence="4">Lacks conserved residue(s) required for the propagation of feature annotation.</text>
</comment>
<evidence type="ECO:0000256" key="2">
    <source>
        <dbReference type="ARBA" id="ARBA00022963"/>
    </source>
</evidence>
<dbReference type="GO" id="GO:0004806">
    <property type="term" value="F:triacylglycerol lipase activity"/>
    <property type="evidence" value="ECO:0007669"/>
    <property type="project" value="InterPro"/>
</dbReference>
<feature type="transmembrane region" description="Helical" evidence="6">
    <location>
        <begin position="343"/>
        <end position="362"/>
    </location>
</feature>
<dbReference type="EMBL" id="JBGBPQ010000011">
    <property type="protein sequence ID" value="KAL1515922.1"/>
    <property type="molecule type" value="Genomic_DNA"/>
</dbReference>
<name>A0AB34J9C4_PRYPA</name>
<evidence type="ECO:0000259" key="7">
    <source>
        <dbReference type="PROSITE" id="PS51635"/>
    </source>
</evidence>
<dbReference type="Pfam" id="PF11815">
    <property type="entry name" value="DUF3336"/>
    <property type="match status" value="1"/>
</dbReference>
<keyword evidence="6" id="KW-1133">Transmembrane helix</keyword>
<feature type="transmembrane region" description="Helical" evidence="6">
    <location>
        <begin position="151"/>
        <end position="168"/>
    </location>
</feature>
<comment type="caution">
    <text evidence="8">The sequence shown here is derived from an EMBL/GenBank/DDBJ whole genome shotgun (WGS) entry which is preliminary data.</text>
</comment>
<dbReference type="InterPro" id="IPR021771">
    <property type="entry name" value="Triacylglycerol_lipase_N"/>
</dbReference>
<dbReference type="GO" id="GO:0016042">
    <property type="term" value="P:lipid catabolic process"/>
    <property type="evidence" value="ECO:0007669"/>
    <property type="project" value="UniProtKB-UniRule"/>
</dbReference>
<protein>
    <recommendedName>
        <fullName evidence="7">PNPLA domain-containing protein</fullName>
    </recommendedName>
</protein>
<dbReference type="SUPFAM" id="SSF52151">
    <property type="entry name" value="FabD/lysophospholipase-like"/>
    <property type="match status" value="1"/>
</dbReference>
<feature type="domain" description="PNPLA" evidence="7">
    <location>
        <begin position="350"/>
        <end position="547"/>
    </location>
</feature>
<dbReference type="Gene3D" id="3.40.1090.10">
    <property type="entry name" value="Cytosolic phospholipase A2 catalytic domain"/>
    <property type="match status" value="2"/>
</dbReference>
<evidence type="ECO:0000313" key="8">
    <source>
        <dbReference type="EMBL" id="KAL1515922.1"/>
    </source>
</evidence>
<feature type="transmembrane region" description="Helical" evidence="6">
    <location>
        <begin position="174"/>
        <end position="194"/>
    </location>
</feature>
<evidence type="ECO:0000256" key="3">
    <source>
        <dbReference type="ARBA" id="ARBA00023098"/>
    </source>
</evidence>
<keyword evidence="9" id="KW-1185">Reference proteome</keyword>
<dbReference type="Pfam" id="PF01734">
    <property type="entry name" value="Patatin"/>
    <property type="match status" value="1"/>
</dbReference>
<keyword evidence="6" id="KW-0472">Membrane</keyword>
<dbReference type="InterPro" id="IPR050301">
    <property type="entry name" value="NTE"/>
</dbReference>
<feature type="coiled-coil region" evidence="5">
    <location>
        <begin position="799"/>
        <end position="826"/>
    </location>
</feature>
<feature type="active site" description="Nucleophile" evidence="4">
    <location>
        <position position="383"/>
    </location>
</feature>
<feature type="active site" description="Proton acceptor" evidence="4">
    <location>
        <position position="534"/>
    </location>
</feature>
<reference evidence="8 9" key="1">
    <citation type="journal article" date="2024" name="Science">
        <title>Giant polyketide synthase enzymes in the biosynthesis of giant marine polyether toxins.</title>
        <authorList>
            <person name="Fallon T.R."/>
            <person name="Shende V.V."/>
            <person name="Wierzbicki I.H."/>
            <person name="Pendleton A.L."/>
            <person name="Watervoot N.F."/>
            <person name="Auber R.P."/>
            <person name="Gonzalez D.J."/>
            <person name="Wisecaver J.H."/>
            <person name="Moore B.S."/>
        </authorList>
    </citation>
    <scope>NUCLEOTIDE SEQUENCE [LARGE SCALE GENOMIC DNA]</scope>
    <source>
        <strain evidence="8 9">12B1</strain>
    </source>
</reference>
<gene>
    <name evidence="8" type="ORF">AB1Y20_002536</name>
</gene>
<dbReference type="PROSITE" id="PS51635">
    <property type="entry name" value="PNPLA"/>
    <property type="match status" value="1"/>
</dbReference>
<proteinExistence type="predicted"/>
<keyword evidence="3 4" id="KW-0443">Lipid metabolism</keyword>
<feature type="short sequence motif" description="GXSXG" evidence="4">
    <location>
        <begin position="381"/>
        <end position="385"/>
    </location>
</feature>
<dbReference type="InterPro" id="IPR002641">
    <property type="entry name" value="PNPLA_dom"/>
</dbReference>
<organism evidence="8 9">
    <name type="scientific">Prymnesium parvum</name>
    <name type="common">Toxic golden alga</name>
    <dbReference type="NCBI Taxonomy" id="97485"/>
    <lineage>
        <taxon>Eukaryota</taxon>
        <taxon>Haptista</taxon>
        <taxon>Haptophyta</taxon>
        <taxon>Prymnesiophyceae</taxon>
        <taxon>Prymnesiales</taxon>
        <taxon>Prymnesiaceae</taxon>
        <taxon>Prymnesium</taxon>
    </lineage>
</organism>
<keyword evidence="6" id="KW-0812">Transmembrane</keyword>
<dbReference type="InterPro" id="IPR016035">
    <property type="entry name" value="Acyl_Trfase/lysoPLipase"/>
</dbReference>
<sequence>MQCVPSIGRSLHSPSEVWSACGRGACETVGRGRPCVKPSDVAGGRASGGQGEGMASALLAGWLDATTAGRARCPHQRLPDAGRADASICAEYAECMLYACVGQIHQFVNDSRSTTIAAITSASEASAVLSYWQRAALACLTLSLLYHQGRWILWILLTLFLFSLQALYVAYQALAILSTVALVSALSACARVAAAYEASARWLRGGSIRRRYRLRQSMARASTYEEYTRLALELDALDGKDAWREAPCSVFQHDAVVSAAAALQQARQAADVEELARLLRSSMQRNHLNIDAPSLHRSCRVGTKTAIRNYMHELVEAIRFLCKYDHPSLPFSAKIQLFQRCSICLGHTALCLSGGGALAMYHMGVVRALIENDALPMIVSGTSGGSIVAGVLAIHTNQEMLDDIITDDISTRFPERWFPSMKQQLLNYLRHGTLVQNDEFAACTRAYYGDLTFEEAFNRTGRIVNINISSSSRPMGASRGALLLNHLTAPHVLIRSAVHASCCLPTVMLPTSLLAKNSAGEIVSFVHEQAKWIDGSFTADIPRRRLSELFHVTQDIVSQVNPHIVATFNSHTAKVHGSFRRLESALTEDVLHRLRTLAKLRMLPAIYGADIKQAVKQKYTGDVTILPHLGGPTALLRMVQNPTKQMMHTYIANGKAAAFKQMSHIKHLLALEQELNVSLASLLGGQPTAVTSPLPSPIASGTVGEDSPPNLKLRPAASNSNGSWSETLLDQQYESLIKQSDREFLERQASIDLGEGSEGDEKRLKLLLSRNLINNKAIDELGEEKENLHKALIERTEQLHSSTAALERAEARVRELEDNIRALHSLAEAGLGLVTK</sequence>
<dbReference type="PANTHER" id="PTHR14226">
    <property type="entry name" value="NEUROPATHY TARGET ESTERASE/SWISS CHEESE D.MELANOGASTER"/>
    <property type="match status" value="1"/>
</dbReference>
<keyword evidence="5" id="KW-0175">Coiled coil</keyword>
<keyword evidence="2 4" id="KW-0442">Lipid degradation</keyword>
<evidence type="ECO:0000256" key="4">
    <source>
        <dbReference type="PROSITE-ProRule" id="PRU01161"/>
    </source>
</evidence>
<evidence type="ECO:0000256" key="1">
    <source>
        <dbReference type="ARBA" id="ARBA00022801"/>
    </source>
</evidence>
<dbReference type="AlphaFoldDB" id="A0AB34J9C4"/>
<evidence type="ECO:0000256" key="5">
    <source>
        <dbReference type="SAM" id="Coils"/>
    </source>
</evidence>
<evidence type="ECO:0000313" key="9">
    <source>
        <dbReference type="Proteomes" id="UP001515480"/>
    </source>
</evidence>
<accession>A0AB34J9C4</accession>